<feature type="domain" description="Alpha-D-phosphohexomutase alpha/beta/alpha" evidence="12">
    <location>
        <begin position="20"/>
        <end position="144"/>
    </location>
</feature>
<dbReference type="InterPro" id="IPR036900">
    <property type="entry name" value="A-D-PHexomutase_C_sf"/>
</dbReference>
<proteinExistence type="inferred from homology"/>
<evidence type="ECO:0000256" key="6">
    <source>
        <dbReference type="ARBA" id="ARBA00022553"/>
    </source>
</evidence>
<dbReference type="AlphaFoldDB" id="A0A368HDR2"/>
<dbReference type="Gene3D" id="3.30.310.50">
    <property type="entry name" value="Alpha-D-phosphohexomutase, C-terminal domain"/>
    <property type="match status" value="1"/>
</dbReference>
<dbReference type="EMBL" id="PSYR01000002">
    <property type="protein sequence ID" value="RCN56574.1"/>
    <property type="molecule type" value="Genomic_DNA"/>
</dbReference>
<dbReference type="Pfam" id="PF02879">
    <property type="entry name" value="PGM_PMM_II"/>
    <property type="match status" value="1"/>
</dbReference>
<dbReference type="EC" id="5.4.2.8" evidence="5"/>
<dbReference type="PANTHER" id="PTHR43771">
    <property type="entry name" value="PHOSPHOMANNOMUTASE"/>
    <property type="match status" value="1"/>
</dbReference>
<comment type="catalytic activity">
    <reaction evidence="1">
        <text>alpha-D-mannose 1-phosphate = D-mannose 6-phosphate</text>
        <dbReference type="Rhea" id="RHEA:11140"/>
        <dbReference type="ChEBI" id="CHEBI:58409"/>
        <dbReference type="ChEBI" id="CHEBI:58735"/>
        <dbReference type="EC" id="5.4.2.8"/>
    </reaction>
</comment>
<dbReference type="PANTHER" id="PTHR43771:SF2">
    <property type="entry name" value="PHOSPHOMANNOMUTASE_PHOSPHOGLUCOMUTASE"/>
    <property type="match status" value="1"/>
</dbReference>
<evidence type="ECO:0000256" key="10">
    <source>
        <dbReference type="RuleBase" id="RU004326"/>
    </source>
</evidence>
<evidence type="ECO:0000259" key="11">
    <source>
        <dbReference type="Pfam" id="PF00408"/>
    </source>
</evidence>
<dbReference type="InterPro" id="IPR016066">
    <property type="entry name" value="A-D-PHexomutase_CS"/>
</dbReference>
<dbReference type="InterPro" id="IPR005845">
    <property type="entry name" value="A-D-PHexomutase_a/b/a-II"/>
</dbReference>
<dbReference type="InterPro" id="IPR005843">
    <property type="entry name" value="A-D-PHexomutase_C"/>
</dbReference>
<sequence length="468" mass="50431">MTATPLAPRAERTDLPPPGIFKSYDIRGIVDIELTSAHVRAIGQSIGSEARDRGCTNIVIARDGRLSGPELLEALSAGLLASGCNVINIGLVPTPLLYFATLAFDTGSGVMLTGSHNPPQYNGLKILLNEETLSGAQIKALYERLVDNRLHTGTGTSRTADVRQAYLERVSGDVHLARPLKIVLDCGNGATGELAPALFRALGCAVTPLFADIDGRFPNHHPDPSQPENLKDLQARVIADGADVGLAFDGDGDRLAVVAPNGDIIWPDRQLILFARDVLSRHPGGQILYDVKCSQTVDTAIREAGGRPLMWKTGHSFIKARIRQGDVLLAGEMSGHIFFKERWTGFDDGLYAGARLLELLAKSSTPPAEVFAALPNTVNTPEIQIPVTESPHALVDLLVQAARFPDARVTTIDGLRVDFPDGFGLVRASNTTPILVLRFEGTTQAALERIQTRFRELVKAVRPTLAGW</sequence>
<evidence type="ECO:0000259" key="13">
    <source>
        <dbReference type="Pfam" id="PF02879"/>
    </source>
</evidence>
<dbReference type="Proteomes" id="UP000253250">
    <property type="component" value="Unassembled WGS sequence"/>
</dbReference>
<comment type="caution">
    <text evidence="15">The sequence shown here is derived from an EMBL/GenBank/DDBJ whole genome shotgun (WGS) entry which is preliminary data.</text>
</comment>
<dbReference type="Pfam" id="PF02878">
    <property type="entry name" value="PGM_PMM_I"/>
    <property type="match status" value="1"/>
</dbReference>
<evidence type="ECO:0000259" key="12">
    <source>
        <dbReference type="Pfam" id="PF02878"/>
    </source>
</evidence>
<gene>
    <name evidence="15" type="ORF">C4900_12345</name>
</gene>
<evidence type="ECO:0000256" key="3">
    <source>
        <dbReference type="ARBA" id="ARBA00004699"/>
    </source>
</evidence>
<feature type="domain" description="Alpha-D-phosphohexomutase alpha/beta/alpha" evidence="14">
    <location>
        <begin position="267"/>
        <end position="376"/>
    </location>
</feature>
<comment type="pathway">
    <text evidence="3">Nucleotide-sugar biosynthesis; GDP-alpha-D-mannose biosynthesis; alpha-D-mannose 1-phosphate from D-fructose 6-phosphate: step 2/2.</text>
</comment>
<dbReference type="GO" id="GO:0004615">
    <property type="term" value="F:phosphomannomutase activity"/>
    <property type="evidence" value="ECO:0007669"/>
    <property type="project" value="UniProtKB-EC"/>
</dbReference>
<evidence type="ECO:0000256" key="7">
    <source>
        <dbReference type="ARBA" id="ARBA00022723"/>
    </source>
</evidence>
<evidence type="ECO:0000256" key="1">
    <source>
        <dbReference type="ARBA" id="ARBA00000586"/>
    </source>
</evidence>
<keyword evidence="8 10" id="KW-0460">Magnesium</keyword>
<comment type="cofactor">
    <cofactor evidence="2">
        <name>Mg(2+)</name>
        <dbReference type="ChEBI" id="CHEBI:18420"/>
    </cofactor>
</comment>
<name>A0A368HDR2_9GAMM</name>
<dbReference type="InterPro" id="IPR005846">
    <property type="entry name" value="A-D-PHexomutase_a/b/a-III"/>
</dbReference>
<keyword evidence="16" id="KW-1185">Reference proteome</keyword>
<dbReference type="InterPro" id="IPR005841">
    <property type="entry name" value="Alpha-D-phosphohexomutase_SF"/>
</dbReference>
<organism evidence="15 16">
    <name type="scientific">Acidiferrobacter thiooxydans</name>
    <dbReference type="NCBI Taxonomy" id="163359"/>
    <lineage>
        <taxon>Bacteria</taxon>
        <taxon>Pseudomonadati</taxon>
        <taxon>Pseudomonadota</taxon>
        <taxon>Gammaproteobacteria</taxon>
        <taxon>Acidiferrobacterales</taxon>
        <taxon>Acidiferrobacteraceae</taxon>
        <taxon>Acidiferrobacter</taxon>
    </lineage>
</organism>
<keyword evidence="6" id="KW-0597">Phosphoprotein</keyword>
<dbReference type="GO" id="GO:0005975">
    <property type="term" value="P:carbohydrate metabolic process"/>
    <property type="evidence" value="ECO:0007669"/>
    <property type="project" value="InterPro"/>
</dbReference>
<dbReference type="OrthoDB" id="9803322at2"/>
<evidence type="ECO:0000256" key="4">
    <source>
        <dbReference type="ARBA" id="ARBA00010231"/>
    </source>
</evidence>
<evidence type="ECO:0000313" key="15">
    <source>
        <dbReference type="EMBL" id="RCN56574.1"/>
    </source>
</evidence>
<dbReference type="PRINTS" id="PR00509">
    <property type="entry name" value="PGMPMM"/>
</dbReference>
<evidence type="ECO:0000313" key="16">
    <source>
        <dbReference type="Proteomes" id="UP000253250"/>
    </source>
</evidence>
<evidence type="ECO:0000256" key="5">
    <source>
        <dbReference type="ARBA" id="ARBA00012730"/>
    </source>
</evidence>
<dbReference type="Pfam" id="PF00408">
    <property type="entry name" value="PGM_PMM_IV"/>
    <property type="match status" value="1"/>
</dbReference>
<dbReference type="Gene3D" id="3.40.120.10">
    <property type="entry name" value="Alpha-D-Glucose-1,6-Bisphosphate, subunit A, domain 3"/>
    <property type="match status" value="3"/>
</dbReference>
<keyword evidence="7 10" id="KW-0479">Metal-binding</keyword>
<dbReference type="InterPro" id="IPR005844">
    <property type="entry name" value="A-D-PHexomutase_a/b/a-I"/>
</dbReference>
<comment type="similarity">
    <text evidence="4 10">Belongs to the phosphohexose mutase family.</text>
</comment>
<keyword evidence="9 15" id="KW-0413">Isomerase</keyword>
<dbReference type="PROSITE" id="PS00710">
    <property type="entry name" value="PGM_PMM"/>
    <property type="match status" value="1"/>
</dbReference>
<reference evidence="15 16" key="1">
    <citation type="submission" date="2018-02" db="EMBL/GenBank/DDBJ databases">
        <title>Insights into the biology of acidophilic members of the Acidiferrobacteraceae family derived from comparative genomic analyses.</title>
        <authorList>
            <person name="Issotta F."/>
            <person name="Thyssen C."/>
            <person name="Mena C."/>
            <person name="Moya A."/>
            <person name="Bellenberg S."/>
            <person name="Sproer C."/>
            <person name="Covarrubias P.C."/>
            <person name="Sand W."/>
            <person name="Quatrini R."/>
            <person name="Vera M."/>
        </authorList>
    </citation>
    <scope>NUCLEOTIDE SEQUENCE [LARGE SCALE GENOMIC DNA]</scope>
    <source>
        <strain evidence="16">m-1</strain>
    </source>
</reference>
<evidence type="ECO:0000256" key="8">
    <source>
        <dbReference type="ARBA" id="ARBA00022842"/>
    </source>
</evidence>
<dbReference type="RefSeq" id="WP_114283176.1">
    <property type="nucleotide sequence ID" value="NZ_PSYR01000002.1"/>
</dbReference>
<feature type="domain" description="Alpha-D-phosphohexomutase alpha/beta/alpha" evidence="13">
    <location>
        <begin position="165"/>
        <end position="262"/>
    </location>
</feature>
<dbReference type="SUPFAM" id="SSF53738">
    <property type="entry name" value="Phosphoglucomutase, first 3 domains"/>
    <property type="match status" value="3"/>
</dbReference>
<dbReference type="Pfam" id="PF02880">
    <property type="entry name" value="PGM_PMM_III"/>
    <property type="match status" value="1"/>
</dbReference>
<evidence type="ECO:0000256" key="9">
    <source>
        <dbReference type="ARBA" id="ARBA00023235"/>
    </source>
</evidence>
<evidence type="ECO:0000259" key="14">
    <source>
        <dbReference type="Pfam" id="PF02880"/>
    </source>
</evidence>
<dbReference type="CDD" id="cd03089">
    <property type="entry name" value="PMM_PGM"/>
    <property type="match status" value="1"/>
</dbReference>
<protein>
    <recommendedName>
        <fullName evidence="5">phosphomannomutase</fullName>
        <ecNumber evidence="5">5.4.2.8</ecNumber>
    </recommendedName>
</protein>
<dbReference type="GO" id="GO:0000287">
    <property type="term" value="F:magnesium ion binding"/>
    <property type="evidence" value="ECO:0007669"/>
    <property type="project" value="InterPro"/>
</dbReference>
<accession>A0A368HDR2</accession>
<dbReference type="SUPFAM" id="SSF55957">
    <property type="entry name" value="Phosphoglucomutase, C-terminal domain"/>
    <property type="match status" value="1"/>
</dbReference>
<feature type="domain" description="Alpha-D-phosphohexomutase C-terminal" evidence="11">
    <location>
        <begin position="382"/>
        <end position="456"/>
    </location>
</feature>
<dbReference type="InterPro" id="IPR016055">
    <property type="entry name" value="A-D-PHexomutase_a/b/a-I/II/III"/>
</dbReference>
<evidence type="ECO:0000256" key="2">
    <source>
        <dbReference type="ARBA" id="ARBA00001946"/>
    </source>
</evidence>